<dbReference type="PROSITE" id="PS00084">
    <property type="entry name" value="CU2_MONOOXYGENASE_1"/>
    <property type="match status" value="1"/>
</dbReference>
<comment type="subunit">
    <text evidence="6">Homotetramer; composed of two disulfide-linked dimers.</text>
</comment>
<dbReference type="GO" id="GO:0042420">
    <property type="term" value="P:dopamine catabolic process"/>
    <property type="evidence" value="ECO:0007669"/>
    <property type="project" value="TreeGrafter"/>
</dbReference>
<sequence length="626" mass="69668">MQVPSPSTREAASMYGTVVAVFLVILVATLQSSAPPENPFPYRVPLDPEGSLELSWNVSYAQKTVHFQLLVQELKAGVLFGMSDRGELENADLVVLWTDGDSTYFGDAWSDQRGQIHLDSRQDYQLLRARRTPEGLSLIFRRPFDTCDPKDYLIEDGTVHLVYGVLEEPFRTLEAINTSGLQTGLQRVQLLKPSIPIPALPMDTHTMEIRTPDILIPDQPTTYWCHITELPDGFSRHHIVMYEPIVTKGNEALVHHMEVFQCAAQFETFPEFSGPCDSKMKPRRLNYCRHVLAAWALGAKAFYYPEEAGLAFGGAESSRFLRLEVHYHNPLKIQGRRDSSGIRLHYTATLRRFNAGIMELGLVYSPVMAIPPQETAFVLTGYCTDKCTQLALRPRRSPASSGPACVHLPPSRPCADPCRLLTGDEKKATGTSLHTRKTFSQALPPSGIHIFASQLHTHLTGRKVVTVLVRDGRETEIVNRDDHYSPHFQEIRMLKKTVSVRPGDVLVTSCTYNTEDRELATVGGFGILEEMCVNYVHYYPQTQLELCKSTVDPGFLREYFHLVNRFNGEEVCTCPPASVPEHLPRFPGTPSIETCSGPCTASPPSPCTATSPRPSASRVNGIAASA</sequence>
<comment type="function">
    <text evidence="22">Catalyzes the hydroxylation of dopamine to noradrenaline (also known as norepinephrine), and is thus vital for regulation of these neurotransmitters.</text>
</comment>
<dbReference type="InterPro" id="IPR000323">
    <property type="entry name" value="Cu2_ascorb_mOase_N"/>
</dbReference>
<dbReference type="FunFam" id="2.60.120.310:FF:000003">
    <property type="entry name" value="Dopamine beta-hydroxylase"/>
    <property type="match status" value="1"/>
</dbReference>
<feature type="compositionally biased region" description="Low complexity" evidence="24">
    <location>
        <begin position="607"/>
        <end position="617"/>
    </location>
</feature>
<keyword evidence="20" id="KW-0325">Glycoprotein</keyword>
<evidence type="ECO:0000256" key="25">
    <source>
        <dbReference type="SAM" id="Phobius"/>
    </source>
</evidence>
<evidence type="ECO:0000256" key="16">
    <source>
        <dbReference type="ARBA" id="ARBA00023008"/>
    </source>
</evidence>
<proteinExistence type="inferred from homology"/>
<evidence type="ECO:0000313" key="28">
    <source>
        <dbReference type="Proteomes" id="UP000472241"/>
    </source>
</evidence>
<keyword evidence="17" id="KW-0503">Monooxygenase</keyword>
<evidence type="ECO:0000256" key="13">
    <source>
        <dbReference type="ARBA" id="ARBA00022968"/>
    </source>
</evidence>
<dbReference type="Pfam" id="PF03712">
    <property type="entry name" value="Cu2_monoox_C"/>
    <property type="match status" value="2"/>
</dbReference>
<dbReference type="Ensembl" id="ENSLCNT00005037904.1">
    <property type="protein sequence ID" value="ENSLCNP00005033964.1"/>
    <property type="gene ID" value="ENSLCNG00005022069.1"/>
</dbReference>
<dbReference type="PROSITE" id="PS00085">
    <property type="entry name" value="CU2_MONOOXYGENASE_2"/>
    <property type="match status" value="1"/>
</dbReference>
<evidence type="ECO:0000256" key="3">
    <source>
        <dbReference type="ARBA" id="ARBA00004553"/>
    </source>
</evidence>
<dbReference type="InterPro" id="IPR036939">
    <property type="entry name" value="Cu2_ascorb_mOase_N_sf"/>
</dbReference>
<keyword evidence="21" id="KW-0968">Cytoplasmic vesicle</keyword>
<keyword evidence="15" id="KW-0560">Oxidoreductase</keyword>
<dbReference type="UniPathway" id="UPA00748">
    <property type="reaction ID" value="UER00735"/>
</dbReference>
<evidence type="ECO:0000256" key="14">
    <source>
        <dbReference type="ARBA" id="ARBA00022989"/>
    </source>
</evidence>
<dbReference type="GO" id="GO:0005507">
    <property type="term" value="F:copper ion binding"/>
    <property type="evidence" value="ECO:0007669"/>
    <property type="project" value="InterPro"/>
</dbReference>
<keyword evidence="16" id="KW-0186">Copper</keyword>
<evidence type="ECO:0000256" key="19">
    <source>
        <dbReference type="ARBA" id="ARBA00023157"/>
    </source>
</evidence>
<protein>
    <recommendedName>
        <fullName evidence="8">Dopamine beta-hydroxylase</fullName>
        <ecNumber evidence="7">1.14.17.1</ecNumber>
    </recommendedName>
</protein>
<comment type="cofactor">
    <cofactor evidence="1">
        <name>Cu(2+)</name>
        <dbReference type="ChEBI" id="CHEBI:29036"/>
    </cofactor>
</comment>
<dbReference type="Proteomes" id="UP000472241">
    <property type="component" value="Unplaced"/>
</dbReference>
<dbReference type="Gene3D" id="2.60.120.230">
    <property type="match status" value="1"/>
</dbReference>
<evidence type="ECO:0000256" key="20">
    <source>
        <dbReference type="ARBA" id="ARBA00023180"/>
    </source>
</evidence>
<keyword evidence="11" id="KW-0479">Metal-binding</keyword>
<reference evidence="27" key="2">
    <citation type="submission" date="2025-09" db="UniProtKB">
        <authorList>
            <consortium name="Ensembl"/>
        </authorList>
    </citation>
    <scope>IDENTIFICATION</scope>
</reference>
<dbReference type="Pfam" id="PF03351">
    <property type="entry name" value="DOMON"/>
    <property type="match status" value="1"/>
</dbReference>
<dbReference type="GO" id="GO:0006589">
    <property type="term" value="P:octopamine biosynthetic process"/>
    <property type="evidence" value="ECO:0007669"/>
    <property type="project" value="TreeGrafter"/>
</dbReference>
<dbReference type="PANTHER" id="PTHR10157">
    <property type="entry name" value="DOPAMINE BETA HYDROXYLASE RELATED"/>
    <property type="match status" value="1"/>
</dbReference>
<comment type="similarity">
    <text evidence="5">Belongs to the copper type II ascorbate-dependent monooxygenase family.</text>
</comment>
<dbReference type="GO" id="GO:0004500">
    <property type="term" value="F:dopamine beta-monooxygenase activity"/>
    <property type="evidence" value="ECO:0007669"/>
    <property type="project" value="UniProtKB-EC"/>
</dbReference>
<keyword evidence="18 25" id="KW-0472">Membrane</keyword>
<keyword evidence="19" id="KW-1015">Disulfide bond</keyword>
<dbReference type="GO" id="GO:0005615">
    <property type="term" value="C:extracellular space"/>
    <property type="evidence" value="ECO:0007669"/>
    <property type="project" value="TreeGrafter"/>
</dbReference>
<comment type="subcellular location">
    <subcellularLocation>
        <location evidence="3">Cytoplasmic vesicle</location>
        <location evidence="3">Secretory vesicle</location>
        <location evidence="3">Chromaffin granule lumen</location>
    </subcellularLocation>
    <subcellularLocation>
        <location evidence="2">Cytoplasmic vesicle</location>
        <location evidence="2">Secretory vesicle</location>
        <location evidence="2">Chromaffin granule membrane</location>
        <topology evidence="2">Single-pass type II membrane protein</topology>
    </subcellularLocation>
</comment>
<dbReference type="InterPro" id="IPR020611">
    <property type="entry name" value="Cu2_ascorb_mOase_CS-1"/>
</dbReference>
<evidence type="ECO:0000256" key="12">
    <source>
        <dbReference type="ARBA" id="ARBA00022896"/>
    </source>
</evidence>
<dbReference type="PROSITE" id="PS50836">
    <property type="entry name" value="DOMON"/>
    <property type="match status" value="1"/>
</dbReference>
<feature type="region of interest" description="Disordered" evidence="24">
    <location>
        <begin position="598"/>
        <end position="626"/>
    </location>
</feature>
<dbReference type="InterPro" id="IPR000945">
    <property type="entry name" value="DBH-like"/>
</dbReference>
<organism evidence="27 28">
    <name type="scientific">Lynx canadensis</name>
    <name type="common">Canada lynx</name>
    <name type="synonym">Felis canadensis</name>
    <dbReference type="NCBI Taxonomy" id="61383"/>
    <lineage>
        <taxon>Eukaryota</taxon>
        <taxon>Metazoa</taxon>
        <taxon>Chordata</taxon>
        <taxon>Craniata</taxon>
        <taxon>Vertebrata</taxon>
        <taxon>Euteleostomi</taxon>
        <taxon>Mammalia</taxon>
        <taxon>Eutheria</taxon>
        <taxon>Laurasiatheria</taxon>
        <taxon>Carnivora</taxon>
        <taxon>Feliformia</taxon>
        <taxon>Felidae</taxon>
        <taxon>Felinae</taxon>
        <taxon>Lynx</taxon>
    </lineage>
</organism>
<dbReference type="PANTHER" id="PTHR10157:SF29">
    <property type="entry name" value="DOPAMINE BETA-HYDROXYLASE"/>
    <property type="match status" value="1"/>
</dbReference>
<evidence type="ECO:0000256" key="17">
    <source>
        <dbReference type="ARBA" id="ARBA00023033"/>
    </source>
</evidence>
<dbReference type="InterPro" id="IPR005018">
    <property type="entry name" value="DOMON_domain"/>
</dbReference>
<name>A0A667I6J1_LYNCA</name>
<dbReference type="InterPro" id="IPR008977">
    <property type="entry name" value="PHM/PNGase_F_dom_sf"/>
</dbReference>
<evidence type="ECO:0000256" key="1">
    <source>
        <dbReference type="ARBA" id="ARBA00001973"/>
    </source>
</evidence>
<gene>
    <name evidence="27" type="primary">DBH</name>
</gene>
<evidence type="ECO:0000259" key="26">
    <source>
        <dbReference type="PROSITE" id="PS50836"/>
    </source>
</evidence>
<evidence type="ECO:0000313" key="27">
    <source>
        <dbReference type="Ensembl" id="ENSLCNP00005033964.1"/>
    </source>
</evidence>
<dbReference type="AlphaFoldDB" id="A0A667I6J1"/>
<keyword evidence="9" id="KW-0127">Catecholamine biosynthesis</keyword>
<dbReference type="InterPro" id="IPR045266">
    <property type="entry name" value="DOH_DOMON"/>
</dbReference>
<evidence type="ECO:0000256" key="4">
    <source>
        <dbReference type="ARBA" id="ARBA00005223"/>
    </source>
</evidence>
<evidence type="ECO:0000256" key="5">
    <source>
        <dbReference type="ARBA" id="ARBA00010676"/>
    </source>
</evidence>
<keyword evidence="28" id="KW-1185">Reference proteome</keyword>
<dbReference type="GO" id="GO:0042421">
    <property type="term" value="P:norepinephrine biosynthetic process"/>
    <property type="evidence" value="ECO:0007669"/>
    <property type="project" value="UniProtKB-UniPathway"/>
</dbReference>
<accession>A0A667I6J1</accession>
<keyword evidence="10 25" id="KW-0812">Transmembrane</keyword>
<dbReference type="Pfam" id="PF01082">
    <property type="entry name" value="Cu2_monooxygen"/>
    <property type="match status" value="1"/>
</dbReference>
<keyword evidence="12" id="KW-0847">Vitamin C</keyword>
<evidence type="ECO:0000256" key="8">
    <source>
        <dbReference type="ARBA" id="ARBA00020179"/>
    </source>
</evidence>
<evidence type="ECO:0000256" key="6">
    <source>
        <dbReference type="ARBA" id="ARBA00011406"/>
    </source>
</evidence>
<reference evidence="27" key="1">
    <citation type="submission" date="2025-08" db="UniProtKB">
        <authorList>
            <consortium name="Ensembl"/>
        </authorList>
    </citation>
    <scope>IDENTIFICATION</scope>
</reference>
<keyword evidence="13" id="KW-0735">Signal-anchor</keyword>
<dbReference type="GO" id="GO:0042584">
    <property type="term" value="C:chromaffin granule membrane"/>
    <property type="evidence" value="ECO:0007669"/>
    <property type="project" value="UniProtKB-SubCell"/>
</dbReference>
<dbReference type="SUPFAM" id="SSF49742">
    <property type="entry name" value="PHM/PNGase F"/>
    <property type="match status" value="3"/>
</dbReference>
<dbReference type="SMART" id="SM00664">
    <property type="entry name" value="DoH"/>
    <property type="match status" value="1"/>
</dbReference>
<dbReference type="CDD" id="cd09631">
    <property type="entry name" value="DOMON_DOH"/>
    <property type="match status" value="1"/>
</dbReference>
<feature type="domain" description="DOMON" evidence="26">
    <location>
        <begin position="50"/>
        <end position="166"/>
    </location>
</feature>
<dbReference type="InterPro" id="IPR028460">
    <property type="entry name" value="Tbh/DBH"/>
</dbReference>
<dbReference type="FunFam" id="2.60.120.230:FF:000001">
    <property type="entry name" value="Monooxygenase, DBH-like 1"/>
    <property type="match status" value="1"/>
</dbReference>
<evidence type="ECO:0000256" key="15">
    <source>
        <dbReference type="ARBA" id="ARBA00023002"/>
    </source>
</evidence>
<dbReference type="Gene3D" id="2.60.120.310">
    <property type="entry name" value="Copper type II, ascorbate-dependent monooxygenase, N-terminal domain"/>
    <property type="match status" value="1"/>
</dbReference>
<evidence type="ECO:0000256" key="23">
    <source>
        <dbReference type="ARBA" id="ARBA00047952"/>
    </source>
</evidence>
<evidence type="ECO:0000256" key="21">
    <source>
        <dbReference type="ARBA" id="ARBA00023329"/>
    </source>
</evidence>
<evidence type="ECO:0000256" key="24">
    <source>
        <dbReference type="SAM" id="MobiDB-lite"/>
    </source>
</evidence>
<keyword evidence="14 25" id="KW-1133">Transmembrane helix</keyword>
<feature type="transmembrane region" description="Helical" evidence="25">
    <location>
        <begin position="12"/>
        <end position="30"/>
    </location>
</feature>
<dbReference type="InterPro" id="IPR014783">
    <property type="entry name" value="Cu2_ascorb_mOase_CS-2"/>
</dbReference>
<evidence type="ECO:0000256" key="9">
    <source>
        <dbReference type="ARBA" id="ARBA00022584"/>
    </source>
</evidence>
<evidence type="ECO:0000256" key="2">
    <source>
        <dbReference type="ARBA" id="ARBA00004351"/>
    </source>
</evidence>
<dbReference type="InterPro" id="IPR014784">
    <property type="entry name" value="Cu2_ascorb_mOase-like_C"/>
</dbReference>
<dbReference type="PRINTS" id="PR00767">
    <property type="entry name" value="DBMONOXGNASE"/>
</dbReference>
<dbReference type="GO" id="GO:0031418">
    <property type="term" value="F:L-ascorbic acid binding"/>
    <property type="evidence" value="ECO:0007669"/>
    <property type="project" value="UniProtKB-KW"/>
</dbReference>
<dbReference type="GO" id="GO:0034466">
    <property type="term" value="C:chromaffin granule lumen"/>
    <property type="evidence" value="ECO:0007669"/>
    <property type="project" value="UniProtKB-SubCell"/>
</dbReference>
<evidence type="ECO:0000256" key="11">
    <source>
        <dbReference type="ARBA" id="ARBA00022723"/>
    </source>
</evidence>
<evidence type="ECO:0000256" key="10">
    <source>
        <dbReference type="ARBA" id="ARBA00022692"/>
    </source>
</evidence>
<evidence type="ECO:0000256" key="7">
    <source>
        <dbReference type="ARBA" id="ARBA00012686"/>
    </source>
</evidence>
<comment type="pathway">
    <text evidence="4">Catecholamine biosynthesis; (R)-noradrenaline biosynthesis; (R)-noradrenaline from dopamine: step 1/1.</text>
</comment>
<dbReference type="InterPro" id="IPR024548">
    <property type="entry name" value="Cu2_monoox_C"/>
</dbReference>
<dbReference type="EC" id="1.14.17.1" evidence="7"/>
<comment type="catalytic activity">
    <reaction evidence="23">
        <text>dopamine + 2 L-ascorbate + O2 = (R)-noradrenaline + 2 monodehydro-L-ascorbate radical + H2O</text>
        <dbReference type="Rhea" id="RHEA:19117"/>
        <dbReference type="ChEBI" id="CHEBI:15377"/>
        <dbReference type="ChEBI" id="CHEBI:15379"/>
        <dbReference type="ChEBI" id="CHEBI:38290"/>
        <dbReference type="ChEBI" id="CHEBI:59513"/>
        <dbReference type="ChEBI" id="CHEBI:59905"/>
        <dbReference type="ChEBI" id="CHEBI:72587"/>
        <dbReference type="EC" id="1.14.17.1"/>
    </reaction>
    <physiologicalReaction direction="left-to-right" evidence="23">
        <dbReference type="Rhea" id="RHEA:19118"/>
    </physiologicalReaction>
</comment>
<evidence type="ECO:0000256" key="22">
    <source>
        <dbReference type="ARBA" id="ARBA00037327"/>
    </source>
</evidence>
<evidence type="ECO:0000256" key="18">
    <source>
        <dbReference type="ARBA" id="ARBA00023136"/>
    </source>
</evidence>